<sequence>MARTKFIWRCQQKGCPRPDYPKNFNAQACRSARGPAASKAMVHGYKYHYQKVTVQWKGGPLVIRRNKTTGLFECPCGQATHARRDSQRLLSLCSLKSHPRPGEAVAHQDTTDSSDDEHEDDCDASDDDHEVARRERTMRDDISAIEISSSSSTPASAPVRSLRSASSPSGRVNATARSSTIRVSAAETPSDFANRIRRRSPDSDSESDPEILELRLELREVKELEKAMLRRQIASRMKRARLD</sequence>
<dbReference type="Proteomes" id="UP000320762">
    <property type="component" value="Unassembled WGS sequence"/>
</dbReference>
<feature type="compositionally biased region" description="Polar residues" evidence="1">
    <location>
        <begin position="163"/>
        <end position="182"/>
    </location>
</feature>
<proteinExistence type="predicted"/>
<gene>
    <name evidence="2" type="ORF">BD626DRAFT_568798</name>
</gene>
<feature type="compositionally biased region" description="Basic and acidic residues" evidence="1">
    <location>
        <begin position="130"/>
        <end position="142"/>
    </location>
</feature>
<name>A0A550CF07_9AGAR</name>
<dbReference type="OrthoDB" id="10436382at2759"/>
<feature type="compositionally biased region" description="Acidic residues" evidence="1">
    <location>
        <begin position="112"/>
        <end position="129"/>
    </location>
</feature>
<feature type="compositionally biased region" description="Low complexity" evidence="1">
    <location>
        <begin position="144"/>
        <end position="157"/>
    </location>
</feature>
<keyword evidence="3" id="KW-1185">Reference proteome</keyword>
<comment type="caution">
    <text evidence="2">The sequence shown here is derived from an EMBL/GenBank/DDBJ whole genome shotgun (WGS) entry which is preliminary data.</text>
</comment>
<accession>A0A550CF07</accession>
<feature type="region of interest" description="Disordered" evidence="1">
    <location>
        <begin position="98"/>
        <end position="210"/>
    </location>
</feature>
<dbReference type="AlphaFoldDB" id="A0A550CF07"/>
<evidence type="ECO:0000313" key="3">
    <source>
        <dbReference type="Proteomes" id="UP000320762"/>
    </source>
</evidence>
<organism evidence="2 3">
    <name type="scientific">Schizophyllum amplum</name>
    <dbReference type="NCBI Taxonomy" id="97359"/>
    <lineage>
        <taxon>Eukaryota</taxon>
        <taxon>Fungi</taxon>
        <taxon>Dikarya</taxon>
        <taxon>Basidiomycota</taxon>
        <taxon>Agaricomycotina</taxon>
        <taxon>Agaricomycetes</taxon>
        <taxon>Agaricomycetidae</taxon>
        <taxon>Agaricales</taxon>
        <taxon>Schizophyllaceae</taxon>
        <taxon>Schizophyllum</taxon>
    </lineage>
</organism>
<reference evidence="2 3" key="1">
    <citation type="journal article" date="2019" name="New Phytol.">
        <title>Comparative genomics reveals unique wood-decay strategies and fruiting body development in the Schizophyllaceae.</title>
        <authorList>
            <person name="Almasi E."/>
            <person name="Sahu N."/>
            <person name="Krizsan K."/>
            <person name="Balint B."/>
            <person name="Kovacs G.M."/>
            <person name="Kiss B."/>
            <person name="Cseklye J."/>
            <person name="Drula E."/>
            <person name="Henrissat B."/>
            <person name="Nagy I."/>
            <person name="Chovatia M."/>
            <person name="Adam C."/>
            <person name="LaButti K."/>
            <person name="Lipzen A."/>
            <person name="Riley R."/>
            <person name="Grigoriev I.V."/>
            <person name="Nagy L.G."/>
        </authorList>
    </citation>
    <scope>NUCLEOTIDE SEQUENCE [LARGE SCALE GENOMIC DNA]</scope>
    <source>
        <strain evidence="2 3">NL-1724</strain>
    </source>
</reference>
<dbReference type="EMBL" id="VDMD01000009">
    <property type="protein sequence ID" value="TRM63388.1"/>
    <property type="molecule type" value="Genomic_DNA"/>
</dbReference>
<evidence type="ECO:0000313" key="2">
    <source>
        <dbReference type="EMBL" id="TRM63388.1"/>
    </source>
</evidence>
<evidence type="ECO:0000256" key="1">
    <source>
        <dbReference type="SAM" id="MobiDB-lite"/>
    </source>
</evidence>
<protein>
    <submittedName>
        <fullName evidence="2">Uncharacterized protein</fullName>
    </submittedName>
</protein>